<protein>
    <submittedName>
        <fullName evidence="1">Uncharacterized protein</fullName>
    </submittedName>
</protein>
<reference evidence="2" key="1">
    <citation type="submission" date="2024-04" db="EMBL/GenBank/DDBJ databases">
        <authorList>
            <person name="Shaw F."/>
            <person name="Minotto A."/>
        </authorList>
    </citation>
    <scope>NUCLEOTIDE SEQUENCE [LARGE SCALE GENOMIC DNA]</scope>
</reference>
<name>A0ABP1DJJ5_9APHY</name>
<proteinExistence type="predicted"/>
<organism evidence="1 2">
    <name type="scientific">Somion occarium</name>
    <dbReference type="NCBI Taxonomy" id="3059160"/>
    <lineage>
        <taxon>Eukaryota</taxon>
        <taxon>Fungi</taxon>
        <taxon>Dikarya</taxon>
        <taxon>Basidiomycota</taxon>
        <taxon>Agaricomycotina</taxon>
        <taxon>Agaricomycetes</taxon>
        <taxon>Polyporales</taxon>
        <taxon>Cerrenaceae</taxon>
        <taxon>Somion</taxon>
    </lineage>
</organism>
<evidence type="ECO:0000313" key="2">
    <source>
        <dbReference type="Proteomes" id="UP001497453"/>
    </source>
</evidence>
<dbReference type="Proteomes" id="UP001497453">
    <property type="component" value="Chromosome 4"/>
</dbReference>
<sequence length="122" mass="13637">MVAPTNGRGKSLTACRYGIGIGIGLEQPQASSFWQVLGSRLLPFGHVHLFLVLITDAVHTTPTDHQTDILNCPRRFLGPLYILHSSNLHHATIPKSFVYLPEDRHGSRLYLSTSHICIWVPR</sequence>
<keyword evidence="2" id="KW-1185">Reference proteome</keyword>
<gene>
    <name evidence="1" type="ORF">GFSPODELE1_LOCUS6630</name>
</gene>
<evidence type="ECO:0000313" key="1">
    <source>
        <dbReference type="EMBL" id="CAL1707981.1"/>
    </source>
</evidence>
<dbReference type="EMBL" id="OZ037947">
    <property type="protein sequence ID" value="CAL1707981.1"/>
    <property type="molecule type" value="Genomic_DNA"/>
</dbReference>
<accession>A0ABP1DJJ5</accession>